<dbReference type="PANTHER" id="PTHR24148:SF73">
    <property type="entry name" value="HET DOMAIN PROTEIN (AFU_ORTHOLOGUE AFUA_8G01020)"/>
    <property type="match status" value="1"/>
</dbReference>
<protein>
    <submittedName>
        <fullName evidence="3">Heterokaryon incompatibility protein-domain-containing protein</fullName>
    </submittedName>
</protein>
<dbReference type="InterPro" id="IPR052895">
    <property type="entry name" value="HetReg/Transcr_Mod"/>
</dbReference>
<dbReference type="InterPro" id="IPR010730">
    <property type="entry name" value="HET"/>
</dbReference>
<evidence type="ECO:0000313" key="4">
    <source>
        <dbReference type="Proteomes" id="UP000481861"/>
    </source>
</evidence>
<dbReference type="OrthoDB" id="4476201at2759"/>
<dbReference type="AlphaFoldDB" id="A0A7C8MAF2"/>
<gene>
    <name evidence="3" type="ORF">BDV95DRAFT_568190</name>
</gene>
<name>A0A7C8MAF2_9PLEO</name>
<organism evidence="3 4">
    <name type="scientific">Massariosphaeria phaeospora</name>
    <dbReference type="NCBI Taxonomy" id="100035"/>
    <lineage>
        <taxon>Eukaryota</taxon>
        <taxon>Fungi</taxon>
        <taxon>Dikarya</taxon>
        <taxon>Ascomycota</taxon>
        <taxon>Pezizomycotina</taxon>
        <taxon>Dothideomycetes</taxon>
        <taxon>Pleosporomycetidae</taxon>
        <taxon>Pleosporales</taxon>
        <taxon>Pleosporales incertae sedis</taxon>
        <taxon>Massariosphaeria</taxon>
    </lineage>
</organism>
<evidence type="ECO:0000259" key="2">
    <source>
        <dbReference type="Pfam" id="PF06985"/>
    </source>
</evidence>
<accession>A0A7C8MAF2</accession>
<proteinExistence type="predicted"/>
<dbReference type="PANTHER" id="PTHR24148">
    <property type="entry name" value="ANKYRIN REPEAT DOMAIN-CONTAINING PROTEIN 39 HOMOLOG-RELATED"/>
    <property type="match status" value="1"/>
</dbReference>
<dbReference type="Pfam" id="PF06985">
    <property type="entry name" value="HET"/>
    <property type="match status" value="1"/>
</dbReference>
<feature type="domain" description="Heterokaryon incompatibility" evidence="2">
    <location>
        <begin position="139"/>
        <end position="293"/>
    </location>
</feature>
<evidence type="ECO:0000313" key="3">
    <source>
        <dbReference type="EMBL" id="KAF2872859.1"/>
    </source>
</evidence>
<keyword evidence="4" id="KW-1185">Reference proteome</keyword>
<reference evidence="3 4" key="1">
    <citation type="submission" date="2020-01" db="EMBL/GenBank/DDBJ databases">
        <authorList>
            <consortium name="DOE Joint Genome Institute"/>
            <person name="Haridas S."/>
            <person name="Albert R."/>
            <person name="Binder M."/>
            <person name="Bloem J."/>
            <person name="Labutti K."/>
            <person name="Salamov A."/>
            <person name="Andreopoulos B."/>
            <person name="Baker S.E."/>
            <person name="Barry K."/>
            <person name="Bills G."/>
            <person name="Bluhm B.H."/>
            <person name="Cannon C."/>
            <person name="Castanera R."/>
            <person name="Culley D.E."/>
            <person name="Daum C."/>
            <person name="Ezra D."/>
            <person name="Gonzalez J.B."/>
            <person name="Henrissat B."/>
            <person name="Kuo A."/>
            <person name="Liang C."/>
            <person name="Lipzen A."/>
            <person name="Lutzoni F."/>
            <person name="Magnuson J."/>
            <person name="Mondo S."/>
            <person name="Nolan M."/>
            <person name="Ohm R."/>
            <person name="Pangilinan J."/>
            <person name="Park H.-J.H."/>
            <person name="Ramirez L."/>
            <person name="Alfaro M."/>
            <person name="Sun H."/>
            <person name="Tritt A."/>
            <person name="Yoshinaga Y."/>
            <person name="Zwiers L.-H.L."/>
            <person name="Turgeon B.G."/>
            <person name="Goodwin S.B."/>
            <person name="Spatafora J.W."/>
            <person name="Crous P.W."/>
            <person name="Grigoriev I.V."/>
        </authorList>
    </citation>
    <scope>NUCLEOTIDE SEQUENCE [LARGE SCALE GENOMIC DNA]</scope>
    <source>
        <strain evidence="3 4">CBS 611.86</strain>
    </source>
</reference>
<sequence>MSSKDDLESDQDLEDDQDAPRAAPQPYKYTRLPSNSIRLLELLPSPEDDIYSTLKTVSLDDAPRFDALSYSWANPITIREAPIPKGEAGLKEMQRLSYVSFPPTGHGSGTISIDPRNLAFVLKHNALPYMDREHGRGRSRTIYCDGMTMPVTNTLLEALIQLRRIIMSKKDAEKSGMVYLETLPVPRSKYIWIDAVCINQDDIDERNAQVPLMNQIYASAQYVFAWIGEYDTLAEAGFVAVQEMARKYRDEAKTFTITEIWKSLDAVLDRDEVYALVCLLSRLWFRRAWVVQEAVYARRLYIWAGFCFLDWWHLLPAIWLLETERTLDWAVNVTTSLIRREPFSSQGKKLRQITAKYSGEILEPAVEDGEIRDYVKGAVSFVEGVVDVKKRLGFQTFRPYWSDKDVVQTDLPEEQTAPRSASVSDSYLQALRSEITHLSEPFHDGPEPFLDRTEATGARINPAFINHDFIAEEPKPPVPVSLFSLITRFRGVGASDPRDKVFAFLHLATEEPDLKANYRATAQFVFMRTAQLILKSDDLSLLSHVQDPSETKVAGLPSWVPDFSVSLRRTPFVVNQKECPYNASGSTFQVIIYLTAEDPKSLVRTEILGLSGYKLDVVADVIEERGCYFSRVGQLASRTPKIYPKRMDGDYMLKAKLFYRVRSPETELSADDETIIQDPSQVPRVEALWRTLVADFSVFEFPARGEVGYAFADWVTAHIHHSLHLEEHYTIAAATNPSHTELRARIFNQRRKRVVWKVLAAGEQGEYQCSDCFTFYSSLARYAGPWQDYEKQGYTPRMHAWRYLPDEKRLAALQDCSYGKSHNDTKSAGMIGGKECPAFQPAERIRKELFEARMQEVKAGRRLFRTETGLLGMGPKSTAAGDEVWVIPGAKVPFVLRPFDGGRAPKRYSLVGEAYVHGYMNGEVLREGRERENFGLV</sequence>
<dbReference type="EMBL" id="JAADJZ010000008">
    <property type="protein sequence ID" value="KAF2872859.1"/>
    <property type="molecule type" value="Genomic_DNA"/>
</dbReference>
<feature type="compositionally biased region" description="Acidic residues" evidence="1">
    <location>
        <begin position="7"/>
        <end position="17"/>
    </location>
</feature>
<dbReference type="Pfam" id="PF26639">
    <property type="entry name" value="Het-6_barrel"/>
    <property type="match status" value="1"/>
</dbReference>
<evidence type="ECO:0000256" key="1">
    <source>
        <dbReference type="SAM" id="MobiDB-lite"/>
    </source>
</evidence>
<feature type="region of interest" description="Disordered" evidence="1">
    <location>
        <begin position="1"/>
        <end position="30"/>
    </location>
</feature>
<dbReference type="Proteomes" id="UP000481861">
    <property type="component" value="Unassembled WGS sequence"/>
</dbReference>
<comment type="caution">
    <text evidence="3">The sequence shown here is derived from an EMBL/GenBank/DDBJ whole genome shotgun (WGS) entry which is preliminary data.</text>
</comment>